<comment type="caution">
    <text evidence="5">Lacks conserved residue(s) required for the propagation of feature annotation.</text>
</comment>
<dbReference type="GO" id="GO:0008417">
    <property type="term" value="F:fucosyltransferase activity"/>
    <property type="evidence" value="ECO:0007669"/>
    <property type="project" value="InterPro"/>
</dbReference>
<keyword evidence="5" id="KW-0812">Transmembrane</keyword>
<dbReference type="EC" id="2.4.1.-" evidence="5"/>
<dbReference type="STRING" id="35608.A0A2U1NU28"/>
<evidence type="ECO:0000256" key="2">
    <source>
        <dbReference type="ARBA" id="ARBA00008919"/>
    </source>
</evidence>
<dbReference type="EMBL" id="PKPP01002189">
    <property type="protein sequence ID" value="PWA77006.1"/>
    <property type="molecule type" value="Genomic_DNA"/>
</dbReference>
<dbReference type="Gene3D" id="3.40.50.11660">
    <property type="entry name" value="Glycosyl transferase family 10, C-terminal domain"/>
    <property type="match status" value="1"/>
</dbReference>
<protein>
    <recommendedName>
        <fullName evidence="5">Fucosyltransferase</fullName>
        <ecNumber evidence="5">2.4.1.-</ecNumber>
    </recommendedName>
</protein>
<comment type="pathway">
    <text evidence="1">Protein modification; protein glycosylation.</text>
</comment>
<evidence type="ECO:0000313" key="7">
    <source>
        <dbReference type="EMBL" id="PWA77006.1"/>
    </source>
</evidence>
<dbReference type="GO" id="GO:0032580">
    <property type="term" value="C:Golgi cisterna membrane"/>
    <property type="evidence" value="ECO:0007669"/>
    <property type="project" value="UniProtKB-SubCell"/>
</dbReference>
<comment type="subcellular location">
    <subcellularLocation>
        <location evidence="5">Golgi apparatus</location>
        <location evidence="5">Golgi stack membrane</location>
        <topology evidence="5">Single-pass type II membrane protein</topology>
    </subcellularLocation>
</comment>
<feature type="domain" description="Fucosyltransferase C-terminal" evidence="6">
    <location>
        <begin position="215"/>
        <end position="311"/>
    </location>
</feature>
<dbReference type="PANTHER" id="PTHR11929:SF220">
    <property type="entry name" value="FUCOSYLTRANSFERASE"/>
    <property type="match status" value="1"/>
</dbReference>
<accession>A0A2U1NU28</accession>
<organism evidence="7 8">
    <name type="scientific">Artemisia annua</name>
    <name type="common">Sweet wormwood</name>
    <dbReference type="NCBI Taxonomy" id="35608"/>
    <lineage>
        <taxon>Eukaryota</taxon>
        <taxon>Viridiplantae</taxon>
        <taxon>Streptophyta</taxon>
        <taxon>Embryophyta</taxon>
        <taxon>Tracheophyta</taxon>
        <taxon>Spermatophyta</taxon>
        <taxon>Magnoliopsida</taxon>
        <taxon>eudicotyledons</taxon>
        <taxon>Gunneridae</taxon>
        <taxon>Pentapetalae</taxon>
        <taxon>asterids</taxon>
        <taxon>campanulids</taxon>
        <taxon>Asterales</taxon>
        <taxon>Asteraceae</taxon>
        <taxon>Asteroideae</taxon>
        <taxon>Anthemideae</taxon>
        <taxon>Artemisiinae</taxon>
        <taxon>Artemisia</taxon>
    </lineage>
</organism>
<evidence type="ECO:0000259" key="6">
    <source>
        <dbReference type="Pfam" id="PF00852"/>
    </source>
</evidence>
<evidence type="ECO:0000256" key="3">
    <source>
        <dbReference type="ARBA" id="ARBA00022676"/>
    </source>
</evidence>
<keyword evidence="8" id="KW-1185">Reference proteome</keyword>
<dbReference type="InterPro" id="IPR001503">
    <property type="entry name" value="Glyco_trans_10"/>
</dbReference>
<feature type="transmembrane region" description="Helical" evidence="5">
    <location>
        <begin position="79"/>
        <end position="101"/>
    </location>
</feature>
<reference evidence="7 8" key="1">
    <citation type="journal article" date="2018" name="Mol. Plant">
        <title>The genome of Artemisia annua provides insight into the evolution of Asteraceae family and artemisinin biosynthesis.</title>
        <authorList>
            <person name="Shen Q."/>
            <person name="Zhang L."/>
            <person name="Liao Z."/>
            <person name="Wang S."/>
            <person name="Yan T."/>
            <person name="Shi P."/>
            <person name="Liu M."/>
            <person name="Fu X."/>
            <person name="Pan Q."/>
            <person name="Wang Y."/>
            <person name="Lv Z."/>
            <person name="Lu X."/>
            <person name="Zhang F."/>
            <person name="Jiang W."/>
            <person name="Ma Y."/>
            <person name="Chen M."/>
            <person name="Hao X."/>
            <person name="Li L."/>
            <person name="Tang Y."/>
            <person name="Lv G."/>
            <person name="Zhou Y."/>
            <person name="Sun X."/>
            <person name="Brodelius P.E."/>
            <person name="Rose J.K.C."/>
            <person name="Tang K."/>
        </authorList>
    </citation>
    <scope>NUCLEOTIDE SEQUENCE [LARGE SCALE GENOMIC DNA]</scope>
    <source>
        <strain evidence="8">cv. Huhao1</strain>
        <tissue evidence="7">Leaf</tissue>
    </source>
</reference>
<keyword evidence="5" id="KW-0333">Golgi apparatus</keyword>
<name>A0A2U1NU28_ARTAN</name>
<dbReference type="OrthoDB" id="427096at2759"/>
<dbReference type="SUPFAM" id="SSF53756">
    <property type="entry name" value="UDP-Glycosyltransferase/glycogen phosphorylase"/>
    <property type="match status" value="1"/>
</dbReference>
<dbReference type="UniPathway" id="UPA00378"/>
<feature type="transmembrane region" description="Helical" evidence="5">
    <location>
        <begin position="113"/>
        <end position="141"/>
    </location>
</feature>
<evidence type="ECO:0000256" key="4">
    <source>
        <dbReference type="ARBA" id="ARBA00022679"/>
    </source>
</evidence>
<dbReference type="AlphaFoldDB" id="A0A2U1NU28"/>
<sequence>MVSDLAIPFLSKDLAIPSDKEKGDHVAITITDEEEQASPVNPHKDLAIPSDKEKGDHVAITITDEEEQASPPNPQSFLYFFYLYLMAFFFSGFSLALPAVLRDRKESPFKAPRGVFFIMIIVTISVTILASAILIFTSYYLKNYMRNIHYTILKSIVEELKSKKFFVQHVETVSSSEVAVDIIQSFVASKADSTDALETKTKHEDQRRSNKTDNKVLAAAFISNCATRNFRLQALEGFEKTNVKIDSYGGCHRNRNGNVNKVEALKRYKFSLAFENLDEEDYVTEKFFQSLVVGTIPVVVGPPNIQDFAPAPGSILHVIV</sequence>
<gene>
    <name evidence="7" type="ORF">CTI12_AA226530</name>
</gene>
<keyword evidence="4 5" id="KW-0808">Transferase</keyword>
<keyword evidence="5" id="KW-0472">Membrane</keyword>
<keyword evidence="5" id="KW-1133">Transmembrane helix</keyword>
<dbReference type="InterPro" id="IPR055270">
    <property type="entry name" value="Glyco_tran_10_C"/>
</dbReference>
<comment type="caution">
    <text evidence="7">The sequence shown here is derived from an EMBL/GenBank/DDBJ whole genome shotgun (WGS) entry which is preliminary data.</text>
</comment>
<evidence type="ECO:0000256" key="5">
    <source>
        <dbReference type="RuleBase" id="RU003832"/>
    </source>
</evidence>
<proteinExistence type="inferred from homology"/>
<evidence type="ECO:0000256" key="1">
    <source>
        <dbReference type="ARBA" id="ARBA00004922"/>
    </source>
</evidence>
<dbReference type="PANTHER" id="PTHR11929">
    <property type="entry name" value="ALPHA- 1,3 -FUCOSYLTRANSFERASE"/>
    <property type="match status" value="1"/>
</dbReference>
<keyword evidence="3 5" id="KW-0328">Glycosyltransferase</keyword>
<evidence type="ECO:0000313" key="8">
    <source>
        <dbReference type="Proteomes" id="UP000245207"/>
    </source>
</evidence>
<dbReference type="Pfam" id="PF00852">
    <property type="entry name" value="Glyco_transf_10"/>
    <property type="match status" value="1"/>
</dbReference>
<dbReference type="Proteomes" id="UP000245207">
    <property type="component" value="Unassembled WGS sequence"/>
</dbReference>
<comment type="similarity">
    <text evidence="2 5">Belongs to the glycosyltransferase 10 family.</text>
</comment>
<dbReference type="InterPro" id="IPR038577">
    <property type="entry name" value="GT10-like_C_sf"/>
</dbReference>